<dbReference type="EMBL" id="CAEKDK010000006">
    <property type="protein sequence ID" value="CAB4285380.1"/>
    <property type="molecule type" value="Genomic_DNA"/>
</dbReference>
<dbReference type="InterPro" id="IPR050796">
    <property type="entry name" value="SCF_F-box_component"/>
</dbReference>
<name>A0A6J5V8L9_PRUAR</name>
<dbReference type="InterPro" id="IPR036047">
    <property type="entry name" value="F-box-like_dom_sf"/>
</dbReference>
<dbReference type="InterPro" id="IPR006527">
    <property type="entry name" value="F-box-assoc_dom_typ1"/>
</dbReference>
<dbReference type="InterPro" id="IPR017451">
    <property type="entry name" value="F-box-assoc_interact_dom"/>
</dbReference>
<dbReference type="SUPFAM" id="SSF81383">
    <property type="entry name" value="F-box domain"/>
    <property type="match status" value="1"/>
</dbReference>
<protein>
    <recommendedName>
        <fullName evidence="1">F-box associated beta-propeller type 1 domain-containing protein</fullName>
    </recommendedName>
</protein>
<dbReference type="SUPFAM" id="SSF50965">
    <property type="entry name" value="Galactose oxidase, central domain"/>
    <property type="match status" value="1"/>
</dbReference>
<dbReference type="AlphaFoldDB" id="A0A6J5V8L9"/>
<reference evidence="2 3" key="1">
    <citation type="submission" date="2020-05" db="EMBL/GenBank/DDBJ databases">
        <authorList>
            <person name="Campoy J."/>
            <person name="Schneeberger K."/>
            <person name="Spophaly S."/>
        </authorList>
    </citation>
    <scope>NUCLEOTIDE SEQUENCE [LARGE SCALE GENOMIC DNA]</scope>
    <source>
        <strain evidence="2">PruArmRojPasFocal</strain>
    </source>
</reference>
<dbReference type="PANTHER" id="PTHR31672">
    <property type="entry name" value="BNACNNG10540D PROTEIN"/>
    <property type="match status" value="1"/>
</dbReference>
<dbReference type="InterPro" id="IPR011043">
    <property type="entry name" value="Gal_Oxase/kelch_b-propeller"/>
</dbReference>
<sequence length="413" mass="47781">MWEEMGLRRIFPRLPSKSLMRFKCVRKSWYTLISNPTFVENHLSNSMHNKLSTCVLFSRFVQSDTNPSEKELAFSFLYLRNDYDDAEHNINFFVEDIKFPLSSGQYIGLEVIESPYVIGHCDGIVCLNDSSGNVILCNPAIKEIKLLAKSGLPDWWGCAVGIGYDPKSKDYKVSRIASYRAEVYGDGLVLFPPRVEIYAFNTDSWREIKNNSLETEATVLFPDYFQMYFQGICYWVGYEQPKQYGFYDDEEQKAMVILFDTSDEKFHHILFPDSFYMYEEGSSFCYEMSYIMYCDLRIILWNGSIALFGINRFSAFPESYGVWVLDDFDGAKGSWTKHLTFDPLEGIKWVLEFWKSDEILMVNEDGDVVSYTLQTQNKLKILPMNIPSDFETIVYINSLVSITGGNTLESVVI</sequence>
<accession>A0A6J5V8L9</accession>
<dbReference type="PANTHER" id="PTHR31672:SF13">
    <property type="entry name" value="F-BOX PROTEIN CPR30-LIKE"/>
    <property type="match status" value="1"/>
</dbReference>
<evidence type="ECO:0000313" key="3">
    <source>
        <dbReference type="Proteomes" id="UP000507222"/>
    </source>
</evidence>
<dbReference type="NCBIfam" id="TIGR01640">
    <property type="entry name" value="F_box_assoc_1"/>
    <property type="match status" value="1"/>
</dbReference>
<proteinExistence type="predicted"/>
<dbReference type="Proteomes" id="UP000507222">
    <property type="component" value="Unassembled WGS sequence"/>
</dbReference>
<gene>
    <name evidence="2" type="ORF">CURHAP_LOCUS41158</name>
</gene>
<evidence type="ECO:0000259" key="1">
    <source>
        <dbReference type="Pfam" id="PF07734"/>
    </source>
</evidence>
<evidence type="ECO:0000313" key="2">
    <source>
        <dbReference type="EMBL" id="CAB4285380.1"/>
    </source>
</evidence>
<organism evidence="2 3">
    <name type="scientific">Prunus armeniaca</name>
    <name type="common">Apricot</name>
    <name type="synonym">Armeniaca vulgaris</name>
    <dbReference type="NCBI Taxonomy" id="36596"/>
    <lineage>
        <taxon>Eukaryota</taxon>
        <taxon>Viridiplantae</taxon>
        <taxon>Streptophyta</taxon>
        <taxon>Embryophyta</taxon>
        <taxon>Tracheophyta</taxon>
        <taxon>Spermatophyta</taxon>
        <taxon>Magnoliopsida</taxon>
        <taxon>eudicotyledons</taxon>
        <taxon>Gunneridae</taxon>
        <taxon>Pentapetalae</taxon>
        <taxon>rosids</taxon>
        <taxon>fabids</taxon>
        <taxon>Rosales</taxon>
        <taxon>Rosaceae</taxon>
        <taxon>Amygdaloideae</taxon>
        <taxon>Amygdaleae</taxon>
        <taxon>Prunus</taxon>
    </lineage>
</organism>
<feature type="domain" description="F-box associated beta-propeller type 1" evidence="1">
    <location>
        <begin position="118"/>
        <end position="381"/>
    </location>
</feature>
<dbReference type="Pfam" id="PF07734">
    <property type="entry name" value="FBA_1"/>
    <property type="match status" value="1"/>
</dbReference>